<dbReference type="AlphaFoldDB" id="A0A5B7JSU5"/>
<name>A0A5B7JSU5_PORTR</name>
<evidence type="ECO:0000313" key="1">
    <source>
        <dbReference type="EMBL" id="MPD01032.1"/>
    </source>
</evidence>
<sequence length="53" mass="5576">MSVNFASSHPITDATGTTYNLGCSFLSGPKYHIVRVPPSNNSHNLTGACLTPV</sequence>
<evidence type="ECO:0000313" key="2">
    <source>
        <dbReference type="Proteomes" id="UP000324222"/>
    </source>
</evidence>
<dbReference type="EMBL" id="VSRR010125505">
    <property type="protein sequence ID" value="MPD01032.1"/>
    <property type="molecule type" value="Genomic_DNA"/>
</dbReference>
<accession>A0A5B7JSU5</accession>
<keyword evidence="2" id="KW-1185">Reference proteome</keyword>
<dbReference type="Proteomes" id="UP000324222">
    <property type="component" value="Unassembled WGS sequence"/>
</dbReference>
<gene>
    <name evidence="1" type="ORF">E2C01_096543</name>
</gene>
<reference evidence="1 2" key="1">
    <citation type="submission" date="2019-05" db="EMBL/GenBank/DDBJ databases">
        <title>Another draft genome of Portunus trituberculatus and its Hox gene families provides insights of decapod evolution.</title>
        <authorList>
            <person name="Jeong J.-H."/>
            <person name="Song I."/>
            <person name="Kim S."/>
            <person name="Choi T."/>
            <person name="Kim D."/>
            <person name="Ryu S."/>
            <person name="Kim W."/>
        </authorList>
    </citation>
    <scope>NUCLEOTIDE SEQUENCE [LARGE SCALE GENOMIC DNA]</scope>
    <source>
        <tissue evidence="1">Muscle</tissue>
    </source>
</reference>
<protein>
    <submittedName>
        <fullName evidence="1">Uncharacterized protein</fullName>
    </submittedName>
</protein>
<dbReference type="OrthoDB" id="1069523at2759"/>
<organism evidence="1 2">
    <name type="scientific">Portunus trituberculatus</name>
    <name type="common">Swimming crab</name>
    <name type="synonym">Neptunus trituberculatus</name>
    <dbReference type="NCBI Taxonomy" id="210409"/>
    <lineage>
        <taxon>Eukaryota</taxon>
        <taxon>Metazoa</taxon>
        <taxon>Ecdysozoa</taxon>
        <taxon>Arthropoda</taxon>
        <taxon>Crustacea</taxon>
        <taxon>Multicrustacea</taxon>
        <taxon>Malacostraca</taxon>
        <taxon>Eumalacostraca</taxon>
        <taxon>Eucarida</taxon>
        <taxon>Decapoda</taxon>
        <taxon>Pleocyemata</taxon>
        <taxon>Brachyura</taxon>
        <taxon>Eubrachyura</taxon>
        <taxon>Portunoidea</taxon>
        <taxon>Portunidae</taxon>
        <taxon>Portuninae</taxon>
        <taxon>Portunus</taxon>
    </lineage>
</organism>
<comment type="caution">
    <text evidence="1">The sequence shown here is derived from an EMBL/GenBank/DDBJ whole genome shotgun (WGS) entry which is preliminary data.</text>
</comment>
<proteinExistence type="predicted"/>